<dbReference type="Pfam" id="PF01391">
    <property type="entry name" value="Collagen"/>
    <property type="match status" value="1"/>
</dbReference>
<feature type="region of interest" description="Disordered" evidence="1">
    <location>
        <begin position="116"/>
        <end position="174"/>
    </location>
</feature>
<dbReference type="InterPro" id="IPR008160">
    <property type="entry name" value="Collagen"/>
</dbReference>
<protein>
    <submittedName>
        <fullName evidence="3">Uncharacterized protein</fullName>
    </submittedName>
</protein>
<feature type="transmembrane region" description="Helical" evidence="2">
    <location>
        <begin position="23"/>
        <end position="46"/>
    </location>
</feature>
<proteinExistence type="predicted"/>
<keyword evidence="2" id="KW-1133">Transmembrane helix</keyword>
<evidence type="ECO:0000256" key="1">
    <source>
        <dbReference type="SAM" id="MobiDB-lite"/>
    </source>
</evidence>
<organism evidence="3 4">
    <name type="scientific">Desmophyllum pertusum</name>
    <dbReference type="NCBI Taxonomy" id="174260"/>
    <lineage>
        <taxon>Eukaryota</taxon>
        <taxon>Metazoa</taxon>
        <taxon>Cnidaria</taxon>
        <taxon>Anthozoa</taxon>
        <taxon>Hexacorallia</taxon>
        <taxon>Scleractinia</taxon>
        <taxon>Caryophylliina</taxon>
        <taxon>Caryophylliidae</taxon>
        <taxon>Desmophyllum</taxon>
    </lineage>
</organism>
<evidence type="ECO:0000256" key="2">
    <source>
        <dbReference type="SAM" id="Phobius"/>
    </source>
</evidence>
<sequence>MEQESNKAREPAKRLTSERIRCLVYFVAIACMLSCIVFLSVSLVSMKRRLGLVESKLSVISEELQELKRSRTENNMEGSLSAARPKRSANPTTSLSDLTKRVIAVESKAVNLSNDLRMRSSLRGRDGRDGREGPAGPRGITGPKGDVGRTGSTGPAGYPGPQGVKGQEGPGCQV</sequence>
<feature type="compositionally biased region" description="Basic and acidic residues" evidence="1">
    <location>
        <begin position="123"/>
        <end position="132"/>
    </location>
</feature>
<accession>A0A9W9ZHG4</accession>
<keyword evidence="2" id="KW-0472">Membrane</keyword>
<gene>
    <name evidence="3" type="ORF">OS493_039220</name>
</gene>
<keyword evidence="4" id="KW-1185">Reference proteome</keyword>
<evidence type="ECO:0000313" key="3">
    <source>
        <dbReference type="EMBL" id="KAJ7381752.1"/>
    </source>
</evidence>
<reference evidence="3" key="1">
    <citation type="submission" date="2023-01" db="EMBL/GenBank/DDBJ databases">
        <title>Genome assembly of the deep-sea coral Lophelia pertusa.</title>
        <authorList>
            <person name="Herrera S."/>
            <person name="Cordes E."/>
        </authorList>
    </citation>
    <scope>NUCLEOTIDE SEQUENCE</scope>
    <source>
        <strain evidence="3">USNM1676648</strain>
        <tissue evidence="3">Polyp</tissue>
    </source>
</reference>
<feature type="region of interest" description="Disordered" evidence="1">
    <location>
        <begin position="67"/>
        <end position="98"/>
    </location>
</feature>
<dbReference type="Proteomes" id="UP001163046">
    <property type="component" value="Unassembled WGS sequence"/>
</dbReference>
<evidence type="ECO:0000313" key="4">
    <source>
        <dbReference type="Proteomes" id="UP001163046"/>
    </source>
</evidence>
<dbReference type="AlphaFoldDB" id="A0A9W9ZHG4"/>
<comment type="caution">
    <text evidence="3">The sequence shown here is derived from an EMBL/GenBank/DDBJ whole genome shotgun (WGS) entry which is preliminary data.</text>
</comment>
<name>A0A9W9ZHG4_9CNID</name>
<dbReference type="EMBL" id="MU826038">
    <property type="protein sequence ID" value="KAJ7381752.1"/>
    <property type="molecule type" value="Genomic_DNA"/>
</dbReference>
<dbReference type="OrthoDB" id="10524306at2759"/>
<keyword evidence="2" id="KW-0812">Transmembrane</keyword>